<evidence type="ECO:0000313" key="1">
    <source>
        <dbReference type="EMBL" id="EDO53858.1"/>
    </source>
</evidence>
<organism evidence="1 2">
    <name type="scientific">Bacteroides uniformis (strain ATCC 8492 / DSM 6597 / CCUG 4942 / CIP 103695 / JCM 5828 / KCTC 5204 / NCTC 13054 / VPI 0061)</name>
    <dbReference type="NCBI Taxonomy" id="411479"/>
    <lineage>
        <taxon>Bacteria</taxon>
        <taxon>Pseudomonadati</taxon>
        <taxon>Bacteroidota</taxon>
        <taxon>Bacteroidia</taxon>
        <taxon>Bacteroidales</taxon>
        <taxon>Bacteroidaceae</taxon>
        <taxon>Bacteroides</taxon>
    </lineage>
</organism>
<keyword evidence="2" id="KW-1185">Reference proteome</keyword>
<dbReference type="EMBL" id="AAYH02000044">
    <property type="protein sequence ID" value="EDO53858.1"/>
    <property type="molecule type" value="Genomic_DNA"/>
</dbReference>
<reference evidence="1" key="1">
    <citation type="submission" date="2007-06" db="EMBL/GenBank/DDBJ databases">
        <authorList>
            <person name="Fulton L."/>
            <person name="Clifton S."/>
            <person name="Fulton B."/>
            <person name="Xu J."/>
            <person name="Minx P."/>
            <person name="Pepin K.H."/>
            <person name="Johnson M."/>
            <person name="Thiruvilangam P."/>
            <person name="Bhonagiri V."/>
            <person name="Nash W.E."/>
            <person name="Mardis E.R."/>
            <person name="Wilson R.K."/>
        </authorList>
    </citation>
    <scope>NUCLEOTIDE SEQUENCE [LARGE SCALE GENOMIC DNA]</scope>
    <source>
        <strain evidence="1">ATCC 8492</strain>
    </source>
</reference>
<comment type="caution">
    <text evidence="1">The sequence shown here is derived from an EMBL/GenBank/DDBJ whole genome shotgun (WGS) entry which is preliminary data.</text>
</comment>
<proteinExistence type="predicted"/>
<accession>A0ABC9NAS6</accession>
<evidence type="ECO:0000313" key="2">
    <source>
        <dbReference type="Proteomes" id="UP000004110"/>
    </source>
</evidence>
<dbReference type="AlphaFoldDB" id="A0ABC9NAS6"/>
<dbReference type="Proteomes" id="UP000004110">
    <property type="component" value="Unassembled WGS sequence"/>
</dbReference>
<sequence>MIFTLSVAEFFGLSQYCGRFHSLFFYLWSISFRSLWIVSF</sequence>
<gene>
    <name evidence="1" type="ORF">BACUNI_02478</name>
</gene>
<name>A0ABC9NAS6_BACUC</name>
<protein>
    <submittedName>
        <fullName evidence="1">Uncharacterized protein</fullName>
    </submittedName>
</protein>
<reference evidence="1" key="2">
    <citation type="submission" date="2013-11" db="EMBL/GenBank/DDBJ databases">
        <title>Draft genome sequence of Bacteroides uniformis (ATCC 8492).</title>
        <authorList>
            <person name="Sudarsanam P."/>
            <person name="Ley R."/>
            <person name="Guruge J."/>
            <person name="Turnbaugh P.J."/>
            <person name="Mahowald M."/>
            <person name="Liep D."/>
            <person name="Gordon J."/>
        </authorList>
    </citation>
    <scope>NUCLEOTIDE SEQUENCE</scope>
    <source>
        <strain evidence="1">ATCC 8492</strain>
    </source>
</reference>